<dbReference type="RefSeq" id="WP_217695056.1">
    <property type="nucleotide sequence ID" value="NZ_FTMP01000022.1"/>
</dbReference>
<name>A0A1N6XWP2_AQUAC</name>
<evidence type="ECO:0000313" key="1">
    <source>
        <dbReference type="EMBL" id="SIR06770.1"/>
    </source>
</evidence>
<feature type="non-terminal residue" evidence="1">
    <location>
        <position position="1"/>
    </location>
</feature>
<dbReference type="Proteomes" id="UP000185841">
    <property type="component" value="Unassembled WGS sequence"/>
</dbReference>
<reference evidence="1 2" key="1">
    <citation type="submission" date="2017-01" db="EMBL/GenBank/DDBJ databases">
        <authorList>
            <person name="Mah S.A."/>
            <person name="Swanson W.J."/>
            <person name="Moy G.W."/>
            <person name="Vacquier V.D."/>
        </authorList>
    </citation>
    <scope>NUCLEOTIDE SEQUENCE [LARGE SCALE GENOMIC DNA]</scope>
    <source>
        <strain evidence="1 2">RU36E</strain>
    </source>
</reference>
<gene>
    <name evidence="1" type="ORF">SAMN05878282_1222</name>
</gene>
<dbReference type="AlphaFoldDB" id="A0A1N6XWP2"/>
<proteinExistence type="predicted"/>
<dbReference type="EMBL" id="FTMP01000022">
    <property type="protein sequence ID" value="SIR06770.1"/>
    <property type="molecule type" value="Genomic_DNA"/>
</dbReference>
<organism evidence="1 2">
    <name type="scientific">Aquipseudomonas alcaligenes</name>
    <name type="common">Pseudomonas alcaligenes</name>
    <dbReference type="NCBI Taxonomy" id="43263"/>
    <lineage>
        <taxon>Bacteria</taxon>
        <taxon>Pseudomonadati</taxon>
        <taxon>Pseudomonadota</taxon>
        <taxon>Gammaproteobacteria</taxon>
        <taxon>Pseudomonadales</taxon>
        <taxon>Pseudomonadaceae</taxon>
        <taxon>Aquipseudomonas</taxon>
    </lineage>
</organism>
<evidence type="ECO:0000313" key="2">
    <source>
        <dbReference type="Proteomes" id="UP000185841"/>
    </source>
</evidence>
<sequence>RLPDPGFDSSISAHNLRGFSELTQCYALLRITDAWHAGQLDKALRATRASLVHQPDNALLQAVAKRLQVQQAYAQP</sequence>
<protein>
    <submittedName>
        <fullName evidence="1">Uncharacterized protein</fullName>
    </submittedName>
</protein>
<accession>A0A1N6XWP2</accession>